<evidence type="ECO:0000256" key="1">
    <source>
        <dbReference type="SAM" id="Coils"/>
    </source>
</evidence>
<dbReference type="Pfam" id="PF00027">
    <property type="entry name" value="cNMP_binding"/>
    <property type="match status" value="1"/>
</dbReference>
<dbReference type="GO" id="GO:0005952">
    <property type="term" value="C:cAMP-dependent protein kinase complex"/>
    <property type="evidence" value="ECO:0007669"/>
    <property type="project" value="InterPro"/>
</dbReference>
<dbReference type="InterPro" id="IPR050503">
    <property type="entry name" value="cAMP-dep_PK_reg_su-like"/>
</dbReference>
<feature type="coiled-coil region" evidence="1">
    <location>
        <begin position="21"/>
        <end position="58"/>
    </location>
</feature>
<evidence type="ECO:0000313" key="3">
    <source>
        <dbReference type="EMBL" id="GAI21213.1"/>
    </source>
</evidence>
<dbReference type="InterPro" id="IPR014710">
    <property type="entry name" value="RmlC-like_jellyroll"/>
</dbReference>
<feature type="domain" description="Cyclic nucleotide-binding" evidence="2">
    <location>
        <begin position="150"/>
        <end position="254"/>
    </location>
</feature>
<reference evidence="3" key="1">
    <citation type="journal article" date="2014" name="Front. Microbiol.">
        <title>High frequency of phylogenetically diverse reductive dehalogenase-homologous genes in deep subseafloor sedimentary metagenomes.</title>
        <authorList>
            <person name="Kawai M."/>
            <person name="Futagami T."/>
            <person name="Toyoda A."/>
            <person name="Takaki Y."/>
            <person name="Nishi S."/>
            <person name="Hori S."/>
            <person name="Arai W."/>
            <person name="Tsubouchi T."/>
            <person name="Morono Y."/>
            <person name="Uchiyama I."/>
            <person name="Ito T."/>
            <person name="Fujiyama A."/>
            <person name="Inagaki F."/>
            <person name="Takami H."/>
        </authorList>
    </citation>
    <scope>NUCLEOTIDE SEQUENCE</scope>
    <source>
        <strain evidence="3">Expedition CK06-06</strain>
    </source>
</reference>
<dbReference type="Gene3D" id="2.60.120.10">
    <property type="entry name" value="Jelly Rolls"/>
    <property type="match status" value="1"/>
</dbReference>
<keyword evidence="1" id="KW-0175">Coiled coil</keyword>
<sequence length="254" mass="28618">MTKRTFFERLSVSYDSARGFVEAQEEALKLVESMYRSLKTEDQMNEEEEKNLGIIEEEINENKIHGQTFIRNIRKNFPEIYSAIATRQAIRSMLNYERRTVERLQKNGRIESGEAKKMISGIEERMKKLMDSPPSVSLPDAVELLKDVSWLKDLEPGVLSQVVSHFQTKVFSVGEKIIREGGSGDGFFFVARGTTKVTVKEKVVDIIGHGNFFGEMAGLTGLSRAAEVSAESPVTVLWMSSANMHSIMKASEKL</sequence>
<dbReference type="EMBL" id="BARV01019898">
    <property type="protein sequence ID" value="GAI21213.1"/>
    <property type="molecule type" value="Genomic_DNA"/>
</dbReference>
<feature type="non-terminal residue" evidence="3">
    <location>
        <position position="254"/>
    </location>
</feature>
<dbReference type="SMART" id="SM00100">
    <property type="entry name" value="cNMP"/>
    <property type="match status" value="1"/>
</dbReference>
<name>X1LQ29_9ZZZZ</name>
<dbReference type="CDD" id="cd00038">
    <property type="entry name" value="CAP_ED"/>
    <property type="match status" value="1"/>
</dbReference>
<dbReference type="PANTHER" id="PTHR11635:SF152">
    <property type="entry name" value="CAMP-DEPENDENT PROTEIN KINASE TYPE I REGULATORY SUBUNIT-RELATED"/>
    <property type="match status" value="1"/>
</dbReference>
<proteinExistence type="predicted"/>
<organism evidence="3">
    <name type="scientific">marine sediment metagenome</name>
    <dbReference type="NCBI Taxonomy" id="412755"/>
    <lineage>
        <taxon>unclassified sequences</taxon>
        <taxon>metagenomes</taxon>
        <taxon>ecological metagenomes</taxon>
    </lineage>
</organism>
<dbReference type="InterPro" id="IPR018490">
    <property type="entry name" value="cNMP-bd_dom_sf"/>
</dbReference>
<dbReference type="PROSITE" id="PS50042">
    <property type="entry name" value="CNMP_BINDING_3"/>
    <property type="match status" value="1"/>
</dbReference>
<dbReference type="PANTHER" id="PTHR11635">
    <property type="entry name" value="CAMP-DEPENDENT PROTEIN KINASE REGULATORY CHAIN"/>
    <property type="match status" value="1"/>
</dbReference>
<protein>
    <recommendedName>
        <fullName evidence="2">Cyclic nucleotide-binding domain-containing protein</fullName>
    </recommendedName>
</protein>
<dbReference type="AlphaFoldDB" id="X1LQ29"/>
<evidence type="ECO:0000259" key="2">
    <source>
        <dbReference type="PROSITE" id="PS50042"/>
    </source>
</evidence>
<dbReference type="GO" id="GO:0005829">
    <property type="term" value="C:cytosol"/>
    <property type="evidence" value="ECO:0007669"/>
    <property type="project" value="TreeGrafter"/>
</dbReference>
<comment type="caution">
    <text evidence="3">The sequence shown here is derived from an EMBL/GenBank/DDBJ whole genome shotgun (WGS) entry which is preliminary data.</text>
</comment>
<gene>
    <name evidence="3" type="ORF">S06H3_33352</name>
</gene>
<dbReference type="PRINTS" id="PR00103">
    <property type="entry name" value="CAMPKINASE"/>
</dbReference>
<dbReference type="InterPro" id="IPR000595">
    <property type="entry name" value="cNMP-bd_dom"/>
</dbReference>
<dbReference type="SUPFAM" id="SSF51206">
    <property type="entry name" value="cAMP-binding domain-like"/>
    <property type="match status" value="1"/>
</dbReference>
<accession>X1LQ29</accession>